<dbReference type="InterPro" id="IPR029045">
    <property type="entry name" value="ClpP/crotonase-like_dom_sf"/>
</dbReference>
<proteinExistence type="inferred from homology"/>
<organism evidence="3 4">
    <name type="scientific">Tetradesmus obliquus</name>
    <name type="common">Green alga</name>
    <name type="synonym">Acutodesmus obliquus</name>
    <dbReference type="NCBI Taxonomy" id="3088"/>
    <lineage>
        <taxon>Eukaryota</taxon>
        <taxon>Viridiplantae</taxon>
        <taxon>Chlorophyta</taxon>
        <taxon>core chlorophytes</taxon>
        <taxon>Chlorophyceae</taxon>
        <taxon>CS clade</taxon>
        <taxon>Sphaeropleales</taxon>
        <taxon>Scenedesmaceae</taxon>
        <taxon>Tetradesmus</taxon>
    </lineage>
</organism>
<dbReference type="Pfam" id="PF00378">
    <property type="entry name" value="ECH_1"/>
    <property type="match status" value="1"/>
</dbReference>
<dbReference type="PANTHER" id="PTHR11941">
    <property type="entry name" value="ENOYL-COA HYDRATASE-RELATED"/>
    <property type="match status" value="1"/>
</dbReference>
<dbReference type="SUPFAM" id="SSF52096">
    <property type="entry name" value="ClpP/crotonase"/>
    <property type="match status" value="1"/>
</dbReference>
<dbReference type="EMBL" id="CP126218">
    <property type="protein sequence ID" value="WIA19559.1"/>
    <property type="molecule type" value="Genomic_DNA"/>
</dbReference>
<dbReference type="InterPro" id="IPR001753">
    <property type="entry name" value="Enoyl-CoA_hydra/iso"/>
</dbReference>
<evidence type="ECO:0000313" key="4">
    <source>
        <dbReference type="Proteomes" id="UP001244341"/>
    </source>
</evidence>
<comment type="similarity">
    <text evidence="1 2">Belongs to the enoyl-CoA hydratase/isomerase family.</text>
</comment>
<sequence length="342" mass="36614">MASPSQPSAAAAAAQPQQQARLLYTERVLDDSQQDTGVRVLHLNNPDSLNSLTNDMAAEFTSELELLRADSAMRALIVTGQGRAFSAGGDFSFIEERMAASVQDNYQVLHSFYSTFLALRSLPVATIAAINGPAVGGGLGFALACDMRLASTTAKLSANFVKLGITPGMGSTCMLPAATSHQVACRLLLTGDLISAQEAKELGLLLEVHPPEQLLPAAHDLARRIAAAAPAAVSATLQMLRLQLPQHVLQEAARLEAKEQAVFFKRDDIKEGLAAVKEKRQPRFKSTAAIDPALAEAGRSSSAVGLRIAQSTHVKFSSPQRSLHRGFPVLRSHARRWLHIGR</sequence>
<evidence type="ECO:0000256" key="2">
    <source>
        <dbReference type="RuleBase" id="RU003707"/>
    </source>
</evidence>
<name>A0ABY8UDW3_TETOB</name>
<dbReference type="PANTHER" id="PTHR11941:SF173">
    <property type="entry name" value="3-HYDROXYBUTYRYL-COA DEHYDRATASE-LIKE PROTEIN, MITOCHONDRIAL"/>
    <property type="match status" value="1"/>
</dbReference>
<reference evidence="3 4" key="1">
    <citation type="submission" date="2023-05" db="EMBL/GenBank/DDBJ databases">
        <title>A 100% complete, gapless, phased diploid assembly of the Scenedesmus obliquus UTEX 3031 genome.</title>
        <authorList>
            <person name="Biondi T.C."/>
            <person name="Hanschen E.R."/>
            <person name="Kwon T."/>
            <person name="Eng W."/>
            <person name="Kruse C.P.S."/>
            <person name="Koehler S.I."/>
            <person name="Kunde Y."/>
            <person name="Gleasner C.D."/>
            <person name="You Mak K.T."/>
            <person name="Polle J."/>
            <person name="Hovde B.T."/>
            <person name="Starkenburg S.R."/>
        </authorList>
    </citation>
    <scope>NUCLEOTIDE SEQUENCE [LARGE SCALE GENOMIC DNA]</scope>
    <source>
        <strain evidence="3 4">DOE0152z</strain>
    </source>
</reference>
<dbReference type="CDD" id="cd06558">
    <property type="entry name" value="crotonase-like"/>
    <property type="match status" value="1"/>
</dbReference>
<evidence type="ECO:0000256" key="1">
    <source>
        <dbReference type="ARBA" id="ARBA00005254"/>
    </source>
</evidence>
<dbReference type="Proteomes" id="UP001244341">
    <property type="component" value="Chromosome 11b"/>
</dbReference>
<gene>
    <name evidence="3" type="ORF">OEZ85_005501</name>
</gene>
<accession>A0ABY8UDW3</accession>
<keyword evidence="4" id="KW-1185">Reference proteome</keyword>
<protein>
    <submittedName>
        <fullName evidence="3">Uncharacterized protein</fullName>
    </submittedName>
</protein>
<dbReference type="InterPro" id="IPR018376">
    <property type="entry name" value="Enoyl-CoA_hyd/isom_CS"/>
</dbReference>
<dbReference type="PROSITE" id="PS00166">
    <property type="entry name" value="ENOYL_COA_HYDRATASE"/>
    <property type="match status" value="1"/>
</dbReference>
<evidence type="ECO:0000313" key="3">
    <source>
        <dbReference type="EMBL" id="WIA19559.1"/>
    </source>
</evidence>
<dbReference type="Gene3D" id="3.90.226.10">
    <property type="entry name" value="2-enoyl-CoA Hydratase, Chain A, domain 1"/>
    <property type="match status" value="1"/>
</dbReference>